<evidence type="ECO:0000256" key="1">
    <source>
        <dbReference type="ARBA" id="ARBA00023125"/>
    </source>
</evidence>
<comment type="caution">
    <text evidence="6">The sequence shown here is derived from an EMBL/GenBank/DDBJ whole genome shotgun (WGS) entry which is preliminary data.</text>
</comment>
<accession>A0A6G1Z9R8</accession>
<feature type="coiled-coil region" evidence="3">
    <location>
        <begin position="160"/>
        <end position="190"/>
    </location>
</feature>
<keyword evidence="4" id="KW-0812">Transmembrane</keyword>
<feature type="transmembrane region" description="Helical" evidence="4">
    <location>
        <begin position="131"/>
        <end position="149"/>
    </location>
</feature>
<dbReference type="EMBL" id="WKLP01000003">
    <property type="protein sequence ID" value="MRY10592.1"/>
    <property type="molecule type" value="Genomic_DNA"/>
</dbReference>
<dbReference type="SMART" id="SM00862">
    <property type="entry name" value="Trans_reg_C"/>
    <property type="match status" value="1"/>
</dbReference>
<dbReference type="AlphaFoldDB" id="A0A6G1Z9R8"/>
<dbReference type="Gene3D" id="1.10.10.10">
    <property type="entry name" value="Winged helix-like DNA-binding domain superfamily/Winged helix DNA-binding domain"/>
    <property type="match status" value="1"/>
</dbReference>
<organism evidence="6">
    <name type="scientific">Parabacteroides goldsteinii</name>
    <dbReference type="NCBI Taxonomy" id="328812"/>
    <lineage>
        <taxon>Bacteria</taxon>
        <taxon>Pseudomonadati</taxon>
        <taxon>Bacteroidota</taxon>
        <taxon>Bacteroidia</taxon>
        <taxon>Bacteroidales</taxon>
        <taxon>Tannerellaceae</taxon>
        <taxon>Parabacteroides</taxon>
    </lineage>
</organism>
<evidence type="ECO:0000256" key="4">
    <source>
        <dbReference type="SAM" id="Phobius"/>
    </source>
</evidence>
<dbReference type="PROSITE" id="PS51755">
    <property type="entry name" value="OMPR_PHOB"/>
    <property type="match status" value="1"/>
</dbReference>
<sequence>MDVPSAITTPDSCIFKSETIEVKAPALSNQSLDEKLTAFLQSILSFKNPINIYQLDTIFQQKLKKENIHITTAVCMTDTINKKSQKCTRFNITSFDPLFTEPYIVSSTGITLNAYIKISGFTLGYRMPTSYWVALVGWVLFTLSMGYAWDNLKKKIPVLINDFTERENSLQNELIQTEEKLEILKQLEKQSNDPDIHIFSPHLLFEKSTKTLKYNGETIKLTRQQQQLLVAFCNAPENTCSINDLCNLVWKGCTVEENTIQQAISRLNITLKPLGLYIQYEFKDSYKLMFIEN</sequence>
<dbReference type="SUPFAM" id="SSF46894">
    <property type="entry name" value="C-terminal effector domain of the bipartite response regulators"/>
    <property type="match status" value="1"/>
</dbReference>
<feature type="DNA-binding region" description="OmpR/PhoB-type" evidence="2">
    <location>
        <begin position="194"/>
        <end position="293"/>
    </location>
</feature>
<proteinExistence type="predicted"/>
<gene>
    <name evidence="6" type="ORF">GKE01_03795</name>
</gene>
<dbReference type="Pfam" id="PF00486">
    <property type="entry name" value="Trans_reg_C"/>
    <property type="match status" value="1"/>
</dbReference>
<dbReference type="RefSeq" id="WP_010801253.1">
    <property type="nucleotide sequence ID" value="NZ_CAJSYT010000005.1"/>
</dbReference>
<dbReference type="InterPro" id="IPR036388">
    <property type="entry name" value="WH-like_DNA-bd_sf"/>
</dbReference>
<keyword evidence="1 2" id="KW-0238">DNA-binding</keyword>
<evidence type="ECO:0000259" key="5">
    <source>
        <dbReference type="PROSITE" id="PS51755"/>
    </source>
</evidence>
<keyword evidence="4" id="KW-1133">Transmembrane helix</keyword>
<keyword evidence="3" id="KW-0175">Coiled coil</keyword>
<keyword evidence="4" id="KW-0472">Membrane</keyword>
<dbReference type="GO" id="GO:0000160">
    <property type="term" value="P:phosphorelay signal transduction system"/>
    <property type="evidence" value="ECO:0007669"/>
    <property type="project" value="InterPro"/>
</dbReference>
<evidence type="ECO:0000313" key="6">
    <source>
        <dbReference type="EMBL" id="MRY10592.1"/>
    </source>
</evidence>
<feature type="domain" description="OmpR/PhoB-type" evidence="5">
    <location>
        <begin position="194"/>
        <end position="293"/>
    </location>
</feature>
<name>A0A6G1Z9R8_9BACT</name>
<dbReference type="InterPro" id="IPR001867">
    <property type="entry name" value="OmpR/PhoB-type_DNA-bd"/>
</dbReference>
<dbReference type="GO" id="GO:0003677">
    <property type="term" value="F:DNA binding"/>
    <property type="evidence" value="ECO:0007669"/>
    <property type="project" value="UniProtKB-UniRule"/>
</dbReference>
<evidence type="ECO:0000256" key="2">
    <source>
        <dbReference type="PROSITE-ProRule" id="PRU01091"/>
    </source>
</evidence>
<dbReference type="InterPro" id="IPR016032">
    <property type="entry name" value="Sig_transdc_resp-reg_C-effctor"/>
</dbReference>
<dbReference type="GO" id="GO:0006355">
    <property type="term" value="P:regulation of DNA-templated transcription"/>
    <property type="evidence" value="ECO:0007669"/>
    <property type="project" value="InterPro"/>
</dbReference>
<reference evidence="6" key="1">
    <citation type="journal article" date="2019" name="Nat. Med.">
        <title>A library of human gut bacterial isolates paired with longitudinal multiomics data enables mechanistic microbiome research.</title>
        <authorList>
            <person name="Poyet M."/>
            <person name="Groussin M."/>
            <person name="Gibbons S.M."/>
            <person name="Avila-Pacheco J."/>
            <person name="Jiang X."/>
            <person name="Kearney S.M."/>
            <person name="Perrotta A.R."/>
            <person name="Berdy B."/>
            <person name="Zhao S."/>
            <person name="Lieberman T.D."/>
            <person name="Swanson P.K."/>
            <person name="Smith M."/>
            <person name="Roesemann S."/>
            <person name="Alexander J.E."/>
            <person name="Rich S.A."/>
            <person name="Livny J."/>
            <person name="Vlamakis H."/>
            <person name="Clish C."/>
            <person name="Bullock K."/>
            <person name="Deik A."/>
            <person name="Scott J."/>
            <person name="Pierce K.A."/>
            <person name="Xavier R.J."/>
            <person name="Alm E.J."/>
        </authorList>
    </citation>
    <scope>NUCLEOTIDE SEQUENCE</scope>
    <source>
        <strain evidence="6">BIOML-A4</strain>
    </source>
</reference>
<evidence type="ECO:0000256" key="3">
    <source>
        <dbReference type="SAM" id="Coils"/>
    </source>
</evidence>
<protein>
    <recommendedName>
        <fullName evidence="5">OmpR/PhoB-type domain-containing protein</fullName>
    </recommendedName>
</protein>